<name>A0ABY7EBU0_MYAAR</name>
<keyword evidence="2" id="KW-0812">Transmembrane</keyword>
<dbReference type="Proteomes" id="UP001164746">
    <property type="component" value="Chromosome 5"/>
</dbReference>
<evidence type="ECO:0008006" key="5">
    <source>
        <dbReference type="Google" id="ProtNLM"/>
    </source>
</evidence>
<sequence length="257" mass="27384">FSVDNSTAVLNPQEPTANTDGNVSITTPCIFPTSSDSITINWYKIFVNKANQAELLDASNADIQSYSETDTTGCSICGTKSAGKMIVGVTYKAPSSNGDEIKLQVEIIHADFTDHLYYTFDQSYYLPGTPTTTTTTTTTTTIPSTTTTEISTTSTTPSTTTTTPTSTSTESTTKTTRMPSTATNAPTSTTTETITPSVTNNPSNERTVIIVVASTVGGVVLVGLVVFLGLFLYRAKRHGHGKGKHGHKRTTRQQRSG</sequence>
<organism evidence="3 4">
    <name type="scientific">Mya arenaria</name>
    <name type="common">Soft-shell clam</name>
    <dbReference type="NCBI Taxonomy" id="6604"/>
    <lineage>
        <taxon>Eukaryota</taxon>
        <taxon>Metazoa</taxon>
        <taxon>Spiralia</taxon>
        <taxon>Lophotrochozoa</taxon>
        <taxon>Mollusca</taxon>
        <taxon>Bivalvia</taxon>
        <taxon>Autobranchia</taxon>
        <taxon>Heteroconchia</taxon>
        <taxon>Euheterodonta</taxon>
        <taxon>Imparidentia</taxon>
        <taxon>Neoheterodontei</taxon>
        <taxon>Myida</taxon>
        <taxon>Myoidea</taxon>
        <taxon>Myidae</taxon>
        <taxon>Mya</taxon>
    </lineage>
</organism>
<keyword evidence="2" id="KW-0472">Membrane</keyword>
<reference evidence="3" key="1">
    <citation type="submission" date="2022-11" db="EMBL/GenBank/DDBJ databases">
        <title>Centuries of genome instability and evolution in soft-shell clam transmissible cancer (bioRxiv).</title>
        <authorList>
            <person name="Hart S.F.M."/>
            <person name="Yonemitsu M.A."/>
            <person name="Giersch R.M."/>
            <person name="Beal B.F."/>
            <person name="Arriagada G."/>
            <person name="Davis B.W."/>
            <person name="Ostrander E.A."/>
            <person name="Goff S.P."/>
            <person name="Metzger M.J."/>
        </authorList>
    </citation>
    <scope>NUCLEOTIDE SEQUENCE</scope>
    <source>
        <strain evidence="3">MELC-2E11</strain>
        <tissue evidence="3">Siphon/mantle</tissue>
    </source>
</reference>
<feature type="non-terminal residue" evidence="3">
    <location>
        <position position="1"/>
    </location>
</feature>
<evidence type="ECO:0000256" key="2">
    <source>
        <dbReference type="SAM" id="Phobius"/>
    </source>
</evidence>
<keyword evidence="2" id="KW-1133">Transmembrane helix</keyword>
<gene>
    <name evidence="3" type="ORF">MAR_021253</name>
</gene>
<evidence type="ECO:0000256" key="1">
    <source>
        <dbReference type="SAM" id="MobiDB-lite"/>
    </source>
</evidence>
<feature type="non-terminal residue" evidence="3">
    <location>
        <position position="257"/>
    </location>
</feature>
<protein>
    <recommendedName>
        <fullName evidence="5">Ig-like domain-containing protein</fullName>
    </recommendedName>
</protein>
<feature type="region of interest" description="Disordered" evidence="1">
    <location>
        <begin position="238"/>
        <end position="257"/>
    </location>
</feature>
<keyword evidence="4" id="KW-1185">Reference proteome</keyword>
<feature type="region of interest" description="Disordered" evidence="1">
    <location>
        <begin position="133"/>
        <end position="199"/>
    </location>
</feature>
<evidence type="ECO:0000313" key="4">
    <source>
        <dbReference type="Proteomes" id="UP001164746"/>
    </source>
</evidence>
<proteinExistence type="predicted"/>
<feature type="transmembrane region" description="Helical" evidence="2">
    <location>
        <begin position="208"/>
        <end position="233"/>
    </location>
</feature>
<evidence type="ECO:0000313" key="3">
    <source>
        <dbReference type="EMBL" id="WAR05884.1"/>
    </source>
</evidence>
<dbReference type="EMBL" id="CP111016">
    <property type="protein sequence ID" value="WAR05884.1"/>
    <property type="molecule type" value="Genomic_DNA"/>
</dbReference>
<accession>A0ABY7EBU0</accession>
<feature type="region of interest" description="Disordered" evidence="1">
    <location>
        <begin position="1"/>
        <end position="22"/>
    </location>
</feature>